<dbReference type="Proteomes" id="UP000658613">
    <property type="component" value="Unassembled WGS sequence"/>
</dbReference>
<keyword evidence="9" id="KW-1185">Reference proteome</keyword>
<evidence type="ECO:0000256" key="3">
    <source>
        <dbReference type="ARBA" id="ARBA00022989"/>
    </source>
</evidence>
<evidence type="ECO:0000313" key="8">
    <source>
        <dbReference type="EMBL" id="MBG6121702.1"/>
    </source>
</evidence>
<sequence length="362" mass="38746">MIGAIVYIALARSLGGGGSDYNGAGNGEEQIVEIPQGATLSSMGPQLEELGVVKTSKAFQGAAMANPDADSIQPGFYRLQKKMSATSAVEAFLDDDNKVDLLKVAGGLTLNDVKVVGGETRYGIISNISRVTCGEDGAQPGCITVQQIEDVAANTDPAELGVPEWAIKPVKDNKGDPRRLEGLIAPGEYVINPNGDAKSILKDLISRSAEKYNSTDITGRAKAIGLSPYELLIAASLVEREAPAGEFDKVARVILNRLKEPMRLQFDSTVNYDLDEVEVATGDSARKRETKWNTYAMDGLPTTPIASPSEEAIKAMENPADGAWLFFVTVDQDGTTIYSNTLEEHDDAVQKAYESGILDSKR</sequence>
<dbReference type="EC" id="4.2.2.29" evidence="7"/>
<organism evidence="8 9">
    <name type="scientific">Corynebacterium aquatimens</name>
    <dbReference type="NCBI Taxonomy" id="1190508"/>
    <lineage>
        <taxon>Bacteria</taxon>
        <taxon>Bacillati</taxon>
        <taxon>Actinomycetota</taxon>
        <taxon>Actinomycetes</taxon>
        <taxon>Mycobacteriales</taxon>
        <taxon>Corynebacteriaceae</taxon>
        <taxon>Corynebacterium</taxon>
    </lineage>
</organism>
<evidence type="ECO:0000256" key="4">
    <source>
        <dbReference type="ARBA" id="ARBA00023136"/>
    </source>
</evidence>
<dbReference type="EMBL" id="JADOUE010000001">
    <property type="protein sequence ID" value="MBG6121702.1"/>
    <property type="molecule type" value="Genomic_DNA"/>
</dbReference>
<evidence type="ECO:0000256" key="6">
    <source>
        <dbReference type="ARBA" id="ARBA00023316"/>
    </source>
</evidence>
<dbReference type="InterPro" id="IPR003770">
    <property type="entry name" value="MLTG-like"/>
</dbReference>
<name>A0A931E0N7_9CORY</name>
<accession>A0A931E0N7</accession>
<proteinExistence type="inferred from homology"/>
<keyword evidence="1 7" id="KW-1003">Cell membrane</keyword>
<reference evidence="8" key="1">
    <citation type="submission" date="2020-11" db="EMBL/GenBank/DDBJ databases">
        <title>Sequencing the genomes of 1000 actinobacteria strains.</title>
        <authorList>
            <person name="Klenk H.-P."/>
        </authorList>
    </citation>
    <scope>NUCLEOTIDE SEQUENCE</scope>
    <source>
        <strain evidence="8">DSM 45632</strain>
    </source>
</reference>
<keyword evidence="6 7" id="KW-0961">Cell wall biogenesis/degradation</keyword>
<keyword evidence="4 7" id="KW-0472">Membrane</keyword>
<evidence type="ECO:0000256" key="2">
    <source>
        <dbReference type="ARBA" id="ARBA00022692"/>
    </source>
</evidence>
<dbReference type="GO" id="GO:0009252">
    <property type="term" value="P:peptidoglycan biosynthetic process"/>
    <property type="evidence" value="ECO:0007669"/>
    <property type="project" value="UniProtKB-UniRule"/>
</dbReference>
<comment type="caution">
    <text evidence="8">The sequence shown here is derived from an EMBL/GenBank/DDBJ whole genome shotgun (WGS) entry which is preliminary data.</text>
</comment>
<comment type="similarity">
    <text evidence="7">Belongs to the transglycosylase MltG family.</text>
</comment>
<dbReference type="Gene3D" id="3.30.1490.480">
    <property type="entry name" value="Endolytic murein transglycosylase"/>
    <property type="match status" value="1"/>
</dbReference>
<comment type="function">
    <text evidence="7">Functions as a peptidoglycan terminase that cleaves nascent peptidoglycan strands endolytically to terminate their elongation.</text>
</comment>
<dbReference type="GO" id="GO:0008932">
    <property type="term" value="F:lytic endotransglycosylase activity"/>
    <property type="evidence" value="ECO:0007669"/>
    <property type="project" value="UniProtKB-UniRule"/>
</dbReference>
<evidence type="ECO:0000256" key="7">
    <source>
        <dbReference type="HAMAP-Rule" id="MF_02065"/>
    </source>
</evidence>
<dbReference type="PANTHER" id="PTHR30518:SF2">
    <property type="entry name" value="ENDOLYTIC MUREIN TRANSGLYCOSYLASE"/>
    <property type="match status" value="1"/>
</dbReference>
<keyword evidence="2 7" id="KW-0812">Transmembrane</keyword>
<comment type="catalytic activity">
    <reaction evidence="7">
        <text>a peptidoglycan chain = a peptidoglycan chain with N-acetyl-1,6-anhydromuramyl-[peptide] at the reducing end + a peptidoglycan chain with N-acetylglucosamine at the non-reducing end.</text>
        <dbReference type="EC" id="4.2.2.29"/>
    </reaction>
</comment>
<gene>
    <name evidence="7" type="primary">mltG</name>
    <name evidence="8" type="ORF">IW254_000671</name>
</gene>
<dbReference type="NCBIfam" id="TIGR00247">
    <property type="entry name" value="endolytic transglycosylase MltG"/>
    <property type="match status" value="1"/>
</dbReference>
<feature type="site" description="Important for catalytic activity" evidence="7">
    <location>
        <position position="241"/>
    </location>
</feature>
<dbReference type="HAMAP" id="MF_02065">
    <property type="entry name" value="MltG"/>
    <property type="match status" value="1"/>
</dbReference>
<dbReference type="PANTHER" id="PTHR30518">
    <property type="entry name" value="ENDOLYTIC MUREIN TRANSGLYCOSYLASE"/>
    <property type="match status" value="1"/>
</dbReference>
<evidence type="ECO:0000256" key="5">
    <source>
        <dbReference type="ARBA" id="ARBA00023239"/>
    </source>
</evidence>
<dbReference type="AlphaFoldDB" id="A0A931E0N7"/>
<keyword evidence="3 7" id="KW-1133">Transmembrane helix</keyword>
<keyword evidence="5 7" id="KW-0456">Lyase</keyword>
<dbReference type="Pfam" id="PF02618">
    <property type="entry name" value="YceG"/>
    <property type="match status" value="1"/>
</dbReference>
<evidence type="ECO:0000256" key="1">
    <source>
        <dbReference type="ARBA" id="ARBA00022475"/>
    </source>
</evidence>
<dbReference type="GO" id="GO:0071555">
    <property type="term" value="P:cell wall organization"/>
    <property type="evidence" value="ECO:0007669"/>
    <property type="project" value="UniProtKB-KW"/>
</dbReference>
<evidence type="ECO:0000313" key="9">
    <source>
        <dbReference type="Proteomes" id="UP000658613"/>
    </source>
</evidence>
<protein>
    <recommendedName>
        <fullName evidence="7">Endolytic murein transglycosylase</fullName>
        <ecNumber evidence="7">4.2.2.29</ecNumber>
    </recommendedName>
    <alternativeName>
        <fullName evidence="7">Peptidoglycan lytic transglycosylase</fullName>
    </alternativeName>
    <alternativeName>
        <fullName evidence="7">Peptidoglycan polymerization terminase</fullName>
    </alternativeName>
</protein>
<dbReference type="GO" id="GO:0005886">
    <property type="term" value="C:plasma membrane"/>
    <property type="evidence" value="ECO:0007669"/>
    <property type="project" value="UniProtKB-UniRule"/>
</dbReference>